<dbReference type="PIRSF" id="PIRSF004803">
    <property type="entry name" value="RnjA"/>
    <property type="match status" value="1"/>
</dbReference>
<evidence type="ECO:0000256" key="12">
    <source>
        <dbReference type="PIRSR" id="PIRSR004803-2"/>
    </source>
</evidence>
<dbReference type="PROSITE" id="PS01292">
    <property type="entry name" value="UPF0036"/>
    <property type="match status" value="1"/>
</dbReference>
<dbReference type="PANTHER" id="PTHR43694:SF1">
    <property type="entry name" value="RIBONUCLEASE J"/>
    <property type="match status" value="1"/>
</dbReference>
<keyword evidence="2 10" id="KW-0963">Cytoplasm</keyword>
<name>E2ZAK0_9FIRM</name>
<feature type="binding site" evidence="13">
    <location>
        <position position="388"/>
    </location>
    <ligand>
        <name>Zn(2+)</name>
        <dbReference type="ChEBI" id="CHEBI:29105"/>
        <label>1</label>
        <note>catalytic</note>
    </ligand>
</feature>
<evidence type="ECO:0000256" key="1">
    <source>
        <dbReference type="ARBA" id="ARBA00004496"/>
    </source>
</evidence>
<evidence type="ECO:0000256" key="8">
    <source>
        <dbReference type="ARBA" id="ARBA00022839"/>
    </source>
</evidence>
<feature type="domain" description="Metallo-beta-lactamase" evidence="14">
    <location>
        <begin position="19"/>
        <end position="213"/>
    </location>
</feature>
<evidence type="ECO:0000256" key="11">
    <source>
        <dbReference type="PIRSR" id="PIRSR004803-1"/>
    </source>
</evidence>
<dbReference type="InterPro" id="IPR042173">
    <property type="entry name" value="RNase_J_2"/>
</dbReference>
<dbReference type="InterPro" id="IPR030854">
    <property type="entry name" value="RNase_J_bac"/>
</dbReference>
<comment type="cofactor">
    <cofactor evidence="13">
        <name>Zn(2+)</name>
        <dbReference type="ChEBI" id="CHEBI:29105"/>
    </cofactor>
    <text evidence="13">Binds 2 Zn(2+) ions per subunit. It is not clear if Zn(2+) or Mg(2+) is physiologically important.</text>
</comment>
<comment type="cofactor">
    <cofactor evidence="13">
        <name>Ca(2+)</name>
        <dbReference type="ChEBI" id="CHEBI:29108"/>
    </cofactor>
    <text evidence="13">Binds 1 Ca(2+) cation per subunit. Seen in 1 crystal structure, it is not clear if it is physiologically important.</text>
</comment>
<keyword evidence="16" id="KW-1185">Reference proteome</keyword>
<dbReference type="Proteomes" id="UP000003195">
    <property type="component" value="Unassembled WGS sequence"/>
</dbReference>
<keyword evidence="6 10" id="KW-0378">Hydrolase</keyword>
<feature type="binding site" evidence="13">
    <location>
        <position position="77"/>
    </location>
    <ligand>
        <name>Zn(2+)</name>
        <dbReference type="ChEBI" id="CHEBI:29105"/>
        <label>1</label>
        <note>catalytic</note>
    </ligand>
</feature>
<feature type="binding site" evidence="12">
    <location>
        <begin position="230"/>
        <end position="232"/>
    </location>
    <ligand>
        <name>substrate</name>
    </ligand>
</feature>
<evidence type="ECO:0000256" key="7">
    <source>
        <dbReference type="ARBA" id="ARBA00022833"/>
    </source>
</evidence>
<feature type="binding site" evidence="13">
    <location>
        <position position="161"/>
    </location>
    <ligand>
        <name>Zn(2+)</name>
        <dbReference type="ChEBI" id="CHEBI:29105"/>
        <label>1</label>
        <note>catalytic</note>
    </ligand>
</feature>
<dbReference type="Pfam" id="PF07521">
    <property type="entry name" value="RMMBL"/>
    <property type="match status" value="1"/>
</dbReference>
<dbReference type="SMART" id="SM00849">
    <property type="entry name" value="Lactamase_B"/>
    <property type="match status" value="1"/>
</dbReference>
<keyword evidence="13" id="KW-0106">Calcium</keyword>
<dbReference type="EMBL" id="AECS01000011">
    <property type="protein sequence ID" value="EFQ04711.1"/>
    <property type="molecule type" value="Genomic_DNA"/>
</dbReference>
<feature type="binding site" evidence="13">
    <location>
        <position position="441"/>
    </location>
    <ligand>
        <name>Ca(2+)</name>
        <dbReference type="ChEBI" id="CHEBI:29108"/>
    </ligand>
</feature>
<keyword evidence="8 10" id="KW-0269">Exonuclease</keyword>
<dbReference type="CDD" id="cd07714">
    <property type="entry name" value="RNaseJ_MBL-fold"/>
    <property type="match status" value="1"/>
</dbReference>
<accession>E2ZAK0</accession>
<dbReference type="OrthoDB" id="9758375at2"/>
<keyword evidence="5 10" id="KW-0255">Endonuclease</keyword>
<dbReference type="InterPro" id="IPR011108">
    <property type="entry name" value="RMMBL"/>
</dbReference>
<dbReference type="Gene3D" id="3.40.50.10710">
    <property type="entry name" value="Metallo-hydrolase/oxidoreductase"/>
    <property type="match status" value="1"/>
</dbReference>
<evidence type="ECO:0000256" key="9">
    <source>
        <dbReference type="ARBA" id="ARBA00022884"/>
    </source>
</evidence>
<evidence type="ECO:0000256" key="10">
    <source>
        <dbReference type="HAMAP-Rule" id="MF_01491"/>
    </source>
</evidence>
<dbReference type="Gene3D" id="3.60.15.10">
    <property type="entry name" value="Ribonuclease Z/Hydroxyacylglutathione hydrolase-like"/>
    <property type="match status" value="1"/>
</dbReference>
<evidence type="ECO:0000256" key="6">
    <source>
        <dbReference type="ARBA" id="ARBA00022801"/>
    </source>
</evidence>
<dbReference type="STRING" id="706434.HMPREF9429_00463"/>
<feature type="binding site" evidence="13">
    <location>
        <position position="74"/>
    </location>
    <ligand>
        <name>Zn(2+)</name>
        <dbReference type="ChEBI" id="CHEBI:29105"/>
        <label>1</label>
        <note>catalytic</note>
    </ligand>
</feature>
<feature type="binding site" evidence="13">
    <location>
        <position position="49"/>
    </location>
    <ligand>
        <name>Ca(2+)</name>
        <dbReference type="ChEBI" id="CHEBI:29108"/>
    </ligand>
</feature>
<dbReference type="GO" id="GO:0005737">
    <property type="term" value="C:cytoplasm"/>
    <property type="evidence" value="ECO:0007669"/>
    <property type="project" value="UniProtKB-SubCell"/>
</dbReference>
<keyword evidence="10" id="KW-0698">rRNA processing</keyword>
<keyword evidence="4 13" id="KW-0479">Metal-binding</keyword>
<comment type="similarity">
    <text evidence="10">Belongs to the metallo-beta-lactamase superfamily. RNA-metabolizing metallo-beta-lactamase-like family. Bacterial RNase J subfamily.</text>
</comment>
<evidence type="ECO:0000256" key="13">
    <source>
        <dbReference type="PIRSR" id="PIRSR004803-3"/>
    </source>
</evidence>
<dbReference type="InterPro" id="IPR001279">
    <property type="entry name" value="Metallo-B-lactamas"/>
</dbReference>
<dbReference type="GO" id="GO:0006364">
    <property type="term" value="P:rRNA processing"/>
    <property type="evidence" value="ECO:0007669"/>
    <property type="project" value="UniProtKB-UniRule"/>
</dbReference>
<comment type="subunit">
    <text evidence="10">Homodimer, may be a subunit of the RNA degradosome.</text>
</comment>
<dbReference type="GO" id="GO:0004534">
    <property type="term" value="F:5'-3' RNA exonuclease activity"/>
    <property type="evidence" value="ECO:0007669"/>
    <property type="project" value="UniProtKB-UniRule"/>
</dbReference>
<dbReference type="Pfam" id="PF00753">
    <property type="entry name" value="Lactamase_B"/>
    <property type="match status" value="1"/>
</dbReference>
<keyword evidence="7 13" id="KW-0862">Zinc</keyword>
<dbReference type="Pfam" id="PF22505">
    <property type="entry name" value="RNase_J_b_CASP"/>
    <property type="match status" value="1"/>
</dbReference>
<dbReference type="PANTHER" id="PTHR43694">
    <property type="entry name" value="RIBONUCLEASE J"/>
    <property type="match status" value="1"/>
</dbReference>
<dbReference type="Gene3D" id="3.10.20.580">
    <property type="match status" value="1"/>
</dbReference>
<feature type="binding site" evidence="13">
    <location>
        <position position="139"/>
    </location>
    <ligand>
        <name>Zn(2+)</name>
        <dbReference type="ChEBI" id="CHEBI:29105"/>
        <label>1</label>
        <note>catalytic</note>
    </ligand>
</feature>
<comment type="caution">
    <text evidence="15">The sequence shown here is derived from an EMBL/GenBank/DDBJ whole genome shotgun (WGS) entry which is preliminary data.</text>
</comment>
<evidence type="ECO:0000256" key="2">
    <source>
        <dbReference type="ARBA" id="ARBA00022490"/>
    </source>
</evidence>
<dbReference type="EC" id="3.1.-.-" evidence="10"/>
<feature type="active site" description="Proton acceptor" evidence="11">
    <location>
        <position position="366"/>
    </location>
</feature>
<keyword evidence="9 10" id="KW-0694">RNA-binding</keyword>
<dbReference type="InterPro" id="IPR001587">
    <property type="entry name" value="RNase_J_CS"/>
</dbReference>
<gene>
    <name evidence="10" type="primary">rnj</name>
    <name evidence="15" type="ORF">HMPREF9429_00463</name>
</gene>
<feature type="active site" description="Proton donor" evidence="11">
    <location>
        <position position="193"/>
    </location>
</feature>
<comment type="function">
    <text evidence="10">An RNase that has 5'-3' exonuclease and possibly endonuclease activity. Involved in maturation of rRNA and in some organisms also mRNA maturation and/or decay.</text>
</comment>
<dbReference type="InterPro" id="IPR036866">
    <property type="entry name" value="RibonucZ/Hydroxyglut_hydro"/>
</dbReference>
<dbReference type="GO" id="GO:0008270">
    <property type="term" value="F:zinc ion binding"/>
    <property type="evidence" value="ECO:0007669"/>
    <property type="project" value="InterPro"/>
</dbReference>
<organism evidence="15 16">
    <name type="scientific">Megasphaera micronuciformis F0359</name>
    <dbReference type="NCBI Taxonomy" id="706434"/>
    <lineage>
        <taxon>Bacteria</taxon>
        <taxon>Bacillati</taxon>
        <taxon>Bacillota</taxon>
        <taxon>Negativicutes</taxon>
        <taxon>Veillonellales</taxon>
        <taxon>Veillonellaceae</taxon>
        <taxon>Megasphaera</taxon>
    </lineage>
</organism>
<sequence>MAKKEKLMVIPLGGLGEIGKNMTAICYGDDIIVLDAGLAFPDDDMFGIDLVIPDMSYLIENKDKVRAVVITHGHEDHIGGLAYLLNEVNVPVYATKLVCGLVEGKLKENHIGNYTLNEVRHGDEVQIGCMKVGFIHTNHSIPDASALYFKTPVGTIVHTGDFKIDLTPVDGLLMDMHKFAELGRRGVLLLMSDSTNALRPGYTESERTVGEAFRKEFKDAEGRIILATFASNISRIQQAINTAVLYKRKVLVLGRSMVNNVAISQELGYLDVPEGVLIEADELNRYTADQVLILTTGSQGEPMAGLSRMASNNHRSVSIMPGDTVIISATPIPGNETGVGRTIDNLMRLGARVVFGSNKRIHVSGHGSQEELKIMLGLIKPKYFLPVHGEYRMLKKHGELAVEMGVEKDHVLLGDNGQIFEFTSRSGQKGGRVNAGRVFVDGLGVGDVGNIVIRDRQQLAMEGMVIVVMTLAKGSSHALAGPDIVSRGFVYVRDSEELMNEAHDKVAAVLERCEDENIREWSVIKSQVRDTLSRYLFEKTRRRPMILPIIMEV</sequence>
<evidence type="ECO:0000256" key="4">
    <source>
        <dbReference type="ARBA" id="ARBA00022723"/>
    </source>
</evidence>
<dbReference type="InterPro" id="IPR041636">
    <property type="entry name" value="RNase_J_C"/>
</dbReference>
<dbReference type="NCBIfam" id="TIGR00649">
    <property type="entry name" value="MG423"/>
    <property type="match status" value="1"/>
</dbReference>
<comment type="subcellular location">
    <subcellularLocation>
        <location evidence="1 10">Cytoplasm</location>
    </subcellularLocation>
</comment>
<dbReference type="InterPro" id="IPR004613">
    <property type="entry name" value="RNase_J"/>
</dbReference>
<feature type="binding site" evidence="13">
    <location>
        <position position="72"/>
    </location>
    <ligand>
        <name>Zn(2+)</name>
        <dbReference type="ChEBI" id="CHEBI:29105"/>
        <label>1</label>
        <note>catalytic</note>
    </ligand>
</feature>
<dbReference type="eggNOG" id="COG0595">
    <property type="taxonomic scope" value="Bacteria"/>
</dbReference>
<evidence type="ECO:0000313" key="16">
    <source>
        <dbReference type="Proteomes" id="UP000003195"/>
    </source>
</evidence>
<evidence type="ECO:0000259" key="14">
    <source>
        <dbReference type="SMART" id="SM00849"/>
    </source>
</evidence>
<proteinExistence type="inferred from homology"/>
<feature type="binding site" evidence="13">
    <location>
        <position position="47"/>
    </location>
    <ligand>
        <name>Ca(2+)</name>
        <dbReference type="ChEBI" id="CHEBI:29108"/>
    </ligand>
</feature>
<reference evidence="15 16" key="1">
    <citation type="submission" date="2010-08" db="EMBL/GenBank/DDBJ databases">
        <authorList>
            <person name="Weinstock G."/>
            <person name="Sodergren E."/>
            <person name="Clifton S."/>
            <person name="Fulton L."/>
            <person name="Fulton B."/>
            <person name="Courtney L."/>
            <person name="Fronick C."/>
            <person name="Harrison M."/>
            <person name="Strong C."/>
            <person name="Farmer C."/>
            <person name="Delahaunty K."/>
            <person name="Markovic C."/>
            <person name="Hall O."/>
            <person name="Minx P."/>
            <person name="Tomlinson C."/>
            <person name="Mitreva M."/>
            <person name="Hou S."/>
            <person name="Chen J."/>
            <person name="Wollam A."/>
            <person name="Pepin K.H."/>
            <person name="Johnson M."/>
            <person name="Bhonagiri V."/>
            <person name="Zhang X."/>
            <person name="Suruliraj S."/>
            <person name="Warren W."/>
            <person name="Chinwalla A."/>
            <person name="Mardis E.R."/>
            <person name="Wilson R.K."/>
        </authorList>
    </citation>
    <scope>NUCLEOTIDE SEQUENCE [LARGE SCALE GENOMIC DNA]</scope>
    <source>
        <strain evidence="15 16">F0359</strain>
    </source>
</reference>
<feature type="binding site" evidence="13">
    <location>
        <position position="76"/>
    </location>
    <ligand>
        <name>Zn(2+)</name>
        <dbReference type="ChEBI" id="CHEBI:29105"/>
        <label>1</label>
        <note>catalytic</note>
    </ligand>
</feature>
<protein>
    <recommendedName>
        <fullName evidence="10">Ribonuclease J</fullName>
        <shortName evidence="10">RNase J</shortName>
        <ecNumber evidence="10">3.1.-.-</ecNumber>
    </recommendedName>
</protein>
<dbReference type="HOGENOM" id="CLU_008727_3_1_9"/>
<dbReference type="SUPFAM" id="SSF56281">
    <property type="entry name" value="Metallo-hydrolase/oxidoreductase"/>
    <property type="match status" value="1"/>
</dbReference>
<dbReference type="AlphaFoldDB" id="E2ZAK0"/>
<dbReference type="RefSeq" id="WP_006941293.1">
    <property type="nucleotide sequence ID" value="NZ_GL538185.1"/>
</dbReference>
<dbReference type="Pfam" id="PF17770">
    <property type="entry name" value="RNase_J_C"/>
    <property type="match status" value="1"/>
</dbReference>
<dbReference type="GO" id="GO:0004521">
    <property type="term" value="F:RNA endonuclease activity"/>
    <property type="evidence" value="ECO:0007669"/>
    <property type="project" value="UniProtKB-UniRule"/>
</dbReference>
<feature type="binding site" evidence="10 12">
    <location>
        <begin position="362"/>
        <end position="366"/>
    </location>
    <ligand>
        <name>substrate</name>
    </ligand>
</feature>
<dbReference type="FunFam" id="3.10.20.580:FF:000001">
    <property type="entry name" value="Ribonuclease J"/>
    <property type="match status" value="1"/>
</dbReference>
<keyword evidence="3 10" id="KW-0540">Nuclease</keyword>
<dbReference type="GO" id="GO:0003723">
    <property type="term" value="F:RNA binding"/>
    <property type="evidence" value="ECO:0007669"/>
    <property type="project" value="UniProtKB-UniRule"/>
</dbReference>
<evidence type="ECO:0000256" key="3">
    <source>
        <dbReference type="ARBA" id="ARBA00022722"/>
    </source>
</evidence>
<dbReference type="InterPro" id="IPR055132">
    <property type="entry name" value="RNase_J_b_CASP"/>
</dbReference>
<dbReference type="HAMAP" id="MF_01491">
    <property type="entry name" value="RNase_J_bact"/>
    <property type="match status" value="1"/>
</dbReference>
<evidence type="ECO:0000313" key="15">
    <source>
        <dbReference type="EMBL" id="EFQ04711.1"/>
    </source>
</evidence>
<evidence type="ECO:0000256" key="5">
    <source>
        <dbReference type="ARBA" id="ARBA00022759"/>
    </source>
</evidence>